<dbReference type="Proteomes" id="UP000561726">
    <property type="component" value="Unassembled WGS sequence"/>
</dbReference>
<dbReference type="OrthoDB" id="5076401at2"/>
<dbReference type="AlphaFoldDB" id="A0A7W9E5R2"/>
<evidence type="ECO:0008006" key="3">
    <source>
        <dbReference type="Google" id="ProtNLM"/>
    </source>
</evidence>
<name>A0A7W9E5R2_9MICO</name>
<sequence>MTRNDAASGAMPKRTRKKAVNFAKRRTLRFSESEERAVENVRRALAKSSGRDITDVSFSEALRLLITHKLGTAEIEAQALVMERSGLSPGVNLASISDRLGYELGPIRNLVSHISGNLNQISKRLNIGDPVTAAELSAALEGVADMTALPDEIERRIAHLVRQGLPPRGVA</sequence>
<evidence type="ECO:0000313" key="2">
    <source>
        <dbReference type="Proteomes" id="UP000561726"/>
    </source>
</evidence>
<accession>A0A7W9E5R2</accession>
<evidence type="ECO:0000313" key="1">
    <source>
        <dbReference type="EMBL" id="MBB5643553.1"/>
    </source>
</evidence>
<dbReference type="RefSeq" id="WP_084141748.1">
    <property type="nucleotide sequence ID" value="NZ_JACHBQ010000001.1"/>
</dbReference>
<protein>
    <recommendedName>
        <fullName evidence="3">Bacterial mobilisation domain-containing protein</fullName>
    </recommendedName>
</protein>
<comment type="caution">
    <text evidence="1">The sequence shown here is derived from an EMBL/GenBank/DDBJ whole genome shotgun (WGS) entry which is preliminary data.</text>
</comment>
<proteinExistence type="predicted"/>
<gene>
    <name evidence="1" type="ORF">BJ997_004101</name>
</gene>
<organism evidence="1 2">
    <name type="scientific">Cryobacterium roopkundense</name>
    <dbReference type="NCBI Taxonomy" id="1001240"/>
    <lineage>
        <taxon>Bacteria</taxon>
        <taxon>Bacillati</taxon>
        <taxon>Actinomycetota</taxon>
        <taxon>Actinomycetes</taxon>
        <taxon>Micrococcales</taxon>
        <taxon>Microbacteriaceae</taxon>
        <taxon>Cryobacterium</taxon>
    </lineage>
</organism>
<dbReference type="EMBL" id="JACHBQ010000001">
    <property type="protein sequence ID" value="MBB5643553.1"/>
    <property type="molecule type" value="Genomic_DNA"/>
</dbReference>
<reference evidence="1 2" key="1">
    <citation type="submission" date="2020-08" db="EMBL/GenBank/DDBJ databases">
        <title>Sequencing the genomes of 1000 actinobacteria strains.</title>
        <authorList>
            <person name="Klenk H.-P."/>
        </authorList>
    </citation>
    <scope>NUCLEOTIDE SEQUENCE [LARGE SCALE GENOMIC DNA]</scope>
    <source>
        <strain evidence="1 2">DSM 21065</strain>
    </source>
</reference>